<name>A0A1R1YEC5_9FUNG</name>
<evidence type="ECO:0000313" key="2">
    <source>
        <dbReference type="EMBL" id="OMJ25257.1"/>
    </source>
</evidence>
<dbReference type="EMBL" id="LSSM01001678">
    <property type="protein sequence ID" value="OMJ25257.1"/>
    <property type="molecule type" value="Genomic_DNA"/>
</dbReference>
<sequence length="111" mass="12502">MVIQPGPFKLKGPEIEPRELEILILNKAVDTKKKYTLETDEDTKESKKAVNSESGSALRKPLTTEWMDMTPEDKILESARAVRDKAETNKSESVLLAPAPFYGHWKENATT</sequence>
<feature type="region of interest" description="Disordered" evidence="1">
    <location>
        <begin position="37"/>
        <end position="66"/>
    </location>
</feature>
<dbReference type="AlphaFoldDB" id="A0A1R1YEC5"/>
<dbReference type="Proteomes" id="UP000187429">
    <property type="component" value="Unassembled WGS sequence"/>
</dbReference>
<keyword evidence="3" id="KW-1185">Reference proteome</keyword>
<evidence type="ECO:0000256" key="1">
    <source>
        <dbReference type="SAM" id="MobiDB-lite"/>
    </source>
</evidence>
<gene>
    <name evidence="2" type="ORF">AYI69_g4360</name>
</gene>
<reference evidence="3" key="1">
    <citation type="submission" date="2017-01" db="EMBL/GenBank/DDBJ databases">
        <authorList>
            <person name="Wang Y."/>
            <person name="White M."/>
            <person name="Kvist S."/>
            <person name="Moncalvo J.-M."/>
        </authorList>
    </citation>
    <scope>NUCLEOTIDE SEQUENCE [LARGE SCALE GENOMIC DNA]</scope>
    <source>
        <strain evidence="3">ID-206-W2</strain>
    </source>
</reference>
<protein>
    <submittedName>
        <fullName evidence="2">Uncharacterized protein</fullName>
    </submittedName>
</protein>
<organism evidence="2 3">
    <name type="scientific">Smittium culicis</name>
    <dbReference type="NCBI Taxonomy" id="133412"/>
    <lineage>
        <taxon>Eukaryota</taxon>
        <taxon>Fungi</taxon>
        <taxon>Fungi incertae sedis</taxon>
        <taxon>Zoopagomycota</taxon>
        <taxon>Kickxellomycotina</taxon>
        <taxon>Harpellomycetes</taxon>
        <taxon>Harpellales</taxon>
        <taxon>Legeriomycetaceae</taxon>
        <taxon>Smittium</taxon>
    </lineage>
</organism>
<accession>A0A1R1YEC5</accession>
<proteinExistence type="predicted"/>
<evidence type="ECO:0000313" key="3">
    <source>
        <dbReference type="Proteomes" id="UP000187429"/>
    </source>
</evidence>
<comment type="caution">
    <text evidence="2">The sequence shown here is derived from an EMBL/GenBank/DDBJ whole genome shotgun (WGS) entry which is preliminary data.</text>
</comment>